<sequence length="283" mass="32046">MHRERRGAPPAPLAMACESSTGDGDAGGNASDHQEAEEDEEEERDAEEEGLSEAASDDESEYDEDSPNLHQSWHRIKKSLSLSELFENFPAAFGGWKDFQDVFQAHQVKTYLHYSKHTSTSVAVRNNQIERAATRLKHQGKGQRKEVQFLPDEWGPYSKTLVCTHGQPYQARGKGKRQHEKVRGTEYTARVNARVTATLDDSWVVRVTVSGSHNHDLNEHVWEEYSGNRTVNDAGLRRDVDVLRKAGASAKGILQYLRERTGKRYFLFKFGIADNFGTSCYVW</sequence>
<organism evidence="2 3">
    <name type="scientific">Phytophthora fragariaefolia</name>
    <dbReference type="NCBI Taxonomy" id="1490495"/>
    <lineage>
        <taxon>Eukaryota</taxon>
        <taxon>Sar</taxon>
        <taxon>Stramenopiles</taxon>
        <taxon>Oomycota</taxon>
        <taxon>Peronosporomycetes</taxon>
        <taxon>Peronosporales</taxon>
        <taxon>Peronosporaceae</taxon>
        <taxon>Phytophthora</taxon>
    </lineage>
</organism>
<feature type="region of interest" description="Disordered" evidence="1">
    <location>
        <begin position="1"/>
        <end position="70"/>
    </location>
</feature>
<dbReference type="EMBL" id="BSXT01000253">
    <property type="protein sequence ID" value="GMF22487.1"/>
    <property type="molecule type" value="Genomic_DNA"/>
</dbReference>
<name>A0A9W6WYY1_9STRA</name>
<accession>A0A9W6WYY1</accession>
<dbReference type="PROSITE" id="PS51257">
    <property type="entry name" value="PROKAR_LIPOPROTEIN"/>
    <property type="match status" value="1"/>
</dbReference>
<evidence type="ECO:0000313" key="2">
    <source>
        <dbReference type="EMBL" id="GMF22487.1"/>
    </source>
</evidence>
<dbReference type="OrthoDB" id="128443at2759"/>
<dbReference type="InterPro" id="IPR052579">
    <property type="entry name" value="Zinc_finger_SWIM"/>
</dbReference>
<dbReference type="PANTHER" id="PTHR31569:SF4">
    <property type="entry name" value="SWIM-TYPE DOMAIN-CONTAINING PROTEIN"/>
    <property type="match status" value="1"/>
</dbReference>
<gene>
    <name evidence="2" type="ORF">Pfra01_000331500</name>
</gene>
<keyword evidence="3" id="KW-1185">Reference proteome</keyword>
<comment type="caution">
    <text evidence="2">The sequence shown here is derived from an EMBL/GenBank/DDBJ whole genome shotgun (WGS) entry which is preliminary data.</text>
</comment>
<dbReference type="Proteomes" id="UP001165121">
    <property type="component" value="Unassembled WGS sequence"/>
</dbReference>
<feature type="compositionally biased region" description="Acidic residues" evidence="1">
    <location>
        <begin position="35"/>
        <end position="66"/>
    </location>
</feature>
<evidence type="ECO:0000256" key="1">
    <source>
        <dbReference type="SAM" id="MobiDB-lite"/>
    </source>
</evidence>
<dbReference type="AlphaFoldDB" id="A0A9W6WYY1"/>
<dbReference type="PANTHER" id="PTHR31569">
    <property type="entry name" value="SWIM-TYPE DOMAIN-CONTAINING PROTEIN"/>
    <property type="match status" value="1"/>
</dbReference>
<proteinExistence type="predicted"/>
<reference evidence="2" key="1">
    <citation type="submission" date="2023-04" db="EMBL/GenBank/DDBJ databases">
        <title>Phytophthora fragariaefolia NBRC 109709.</title>
        <authorList>
            <person name="Ichikawa N."/>
            <person name="Sato H."/>
            <person name="Tonouchi N."/>
        </authorList>
    </citation>
    <scope>NUCLEOTIDE SEQUENCE</scope>
    <source>
        <strain evidence="2">NBRC 109709</strain>
    </source>
</reference>
<protein>
    <submittedName>
        <fullName evidence="2">Unnamed protein product</fullName>
    </submittedName>
</protein>
<evidence type="ECO:0000313" key="3">
    <source>
        <dbReference type="Proteomes" id="UP001165121"/>
    </source>
</evidence>